<dbReference type="RefSeq" id="WP_099646689.1">
    <property type="nucleotide sequence ID" value="NZ_KZ319293.1"/>
</dbReference>
<name>A0A2G1VPK7_9FLAO</name>
<evidence type="ECO:0008006" key="3">
    <source>
        <dbReference type="Google" id="ProtNLM"/>
    </source>
</evidence>
<evidence type="ECO:0000313" key="2">
    <source>
        <dbReference type="Proteomes" id="UP000229433"/>
    </source>
</evidence>
<dbReference type="Proteomes" id="UP000229433">
    <property type="component" value="Unassembled WGS sequence"/>
</dbReference>
<proteinExistence type="predicted"/>
<keyword evidence="2" id="KW-1185">Reference proteome</keyword>
<evidence type="ECO:0000313" key="1">
    <source>
        <dbReference type="EMBL" id="PHQ28697.1"/>
    </source>
</evidence>
<reference evidence="1 2" key="1">
    <citation type="submission" date="2017-08" db="EMBL/GenBank/DDBJ databases">
        <title>The whole genome shortgun sequences of strain Leeuwenhoekiella nanhaiensis G18 from the South China Sea.</title>
        <authorList>
            <person name="Liu Q."/>
        </authorList>
    </citation>
    <scope>NUCLEOTIDE SEQUENCE [LARGE SCALE GENOMIC DNA]</scope>
    <source>
        <strain evidence="1 2">G18</strain>
    </source>
</reference>
<gene>
    <name evidence="1" type="ORF">CJ305_12815</name>
</gene>
<dbReference type="EMBL" id="NQXA01000011">
    <property type="protein sequence ID" value="PHQ28697.1"/>
    <property type="molecule type" value="Genomic_DNA"/>
</dbReference>
<sequence>MPKLFMILSLILLVACKEKTKTAVNYDNLKSRTEVKRDSTTIILEELPIEIDSTDYVIYIIGEPVNLHYGKIYSGLNSGSGSGESFSILNSYGSDISGNIHNLKFQKLESDDITQLTQRTLRISSISFLRDVFKVNKKQYLLYSVFDQDTNGDRKLNPEDLISLYLSKIDGSGFKKITPELHELIDWKMIKIQNRLYYRTLEDVDKNGTFDQKDKVHYFFVDFDQDELKPREYNL</sequence>
<organism evidence="1 2">
    <name type="scientific">Leeuwenhoekiella nanhaiensis</name>
    <dbReference type="NCBI Taxonomy" id="1655491"/>
    <lineage>
        <taxon>Bacteria</taxon>
        <taxon>Pseudomonadati</taxon>
        <taxon>Bacteroidota</taxon>
        <taxon>Flavobacteriia</taxon>
        <taxon>Flavobacteriales</taxon>
        <taxon>Flavobacteriaceae</taxon>
        <taxon>Leeuwenhoekiella</taxon>
    </lineage>
</organism>
<dbReference type="PROSITE" id="PS51257">
    <property type="entry name" value="PROKAR_LIPOPROTEIN"/>
    <property type="match status" value="1"/>
</dbReference>
<dbReference type="OrthoDB" id="997423at2"/>
<dbReference type="InterPro" id="IPR018247">
    <property type="entry name" value="EF_Hand_1_Ca_BS"/>
</dbReference>
<accession>A0A2G1VPK7</accession>
<protein>
    <recommendedName>
        <fullName evidence="3">EF-hand domain-containing protein</fullName>
    </recommendedName>
</protein>
<dbReference type="PROSITE" id="PS00018">
    <property type="entry name" value="EF_HAND_1"/>
    <property type="match status" value="1"/>
</dbReference>
<dbReference type="AlphaFoldDB" id="A0A2G1VPK7"/>
<comment type="caution">
    <text evidence="1">The sequence shown here is derived from an EMBL/GenBank/DDBJ whole genome shotgun (WGS) entry which is preliminary data.</text>
</comment>